<dbReference type="InterPro" id="IPR050266">
    <property type="entry name" value="AB_hydrolase_sf"/>
</dbReference>
<sequence length="258" mass="28318">MLGRRDERQLAVSIDEGRGPVVVLVHGIASSPVTFQNLVPLLSPNHRVIAIDLLGFGRSPAPADAEYTIAEHVDAIARAIDRLHLRAPFTLVGHSLGTILGARYAATHPRRVRHLVMVSPPLYVDPAQLGDPLLRARVSVYLQLYKFVRENQAFTLRNARLVERMLPIPKAMDIDVETWVPFVKSLEHCIESQTTVTDLVNTPAPVDILVGALDEFHVPGSLDGLARLSNVTTRVVPGNDHLIRESMARQVAAAIDPT</sequence>
<dbReference type="Pfam" id="PF00561">
    <property type="entry name" value="Abhydrolase_1"/>
    <property type="match status" value="1"/>
</dbReference>
<dbReference type="RefSeq" id="WP_179567205.1">
    <property type="nucleotide sequence ID" value="NZ_JACBZY010000001.1"/>
</dbReference>
<reference evidence="2 3" key="1">
    <citation type="submission" date="2020-07" db="EMBL/GenBank/DDBJ databases">
        <title>Sequencing the genomes of 1000 actinobacteria strains.</title>
        <authorList>
            <person name="Klenk H.-P."/>
        </authorList>
    </citation>
    <scope>NUCLEOTIDE SEQUENCE [LARGE SCALE GENOMIC DNA]</scope>
    <source>
        <strain evidence="2 3">DSM 23141</strain>
    </source>
</reference>
<organism evidence="2 3">
    <name type="scientific">Schumannella luteola</name>
    <dbReference type="NCBI Taxonomy" id="472059"/>
    <lineage>
        <taxon>Bacteria</taxon>
        <taxon>Bacillati</taxon>
        <taxon>Actinomycetota</taxon>
        <taxon>Actinomycetes</taxon>
        <taxon>Micrococcales</taxon>
        <taxon>Microbacteriaceae</taxon>
        <taxon>Schumannella</taxon>
    </lineage>
</organism>
<dbReference type="Gene3D" id="3.40.50.1820">
    <property type="entry name" value="alpha/beta hydrolase"/>
    <property type="match status" value="1"/>
</dbReference>
<protein>
    <submittedName>
        <fullName evidence="2">Pimeloyl-ACP methyl ester carboxylesterase</fullName>
    </submittedName>
</protein>
<evidence type="ECO:0000259" key="1">
    <source>
        <dbReference type="Pfam" id="PF00561"/>
    </source>
</evidence>
<dbReference type="PRINTS" id="PR00111">
    <property type="entry name" value="ABHYDROLASE"/>
</dbReference>
<dbReference type="PANTHER" id="PTHR43798">
    <property type="entry name" value="MONOACYLGLYCEROL LIPASE"/>
    <property type="match status" value="1"/>
</dbReference>
<dbReference type="InterPro" id="IPR000073">
    <property type="entry name" value="AB_hydrolase_1"/>
</dbReference>
<dbReference type="EMBL" id="JACBZY010000001">
    <property type="protein sequence ID" value="NYG99182.1"/>
    <property type="molecule type" value="Genomic_DNA"/>
</dbReference>
<proteinExistence type="predicted"/>
<dbReference type="InterPro" id="IPR029058">
    <property type="entry name" value="AB_hydrolase_fold"/>
</dbReference>
<dbReference type="Proteomes" id="UP000553888">
    <property type="component" value="Unassembled WGS sequence"/>
</dbReference>
<dbReference type="GO" id="GO:0047372">
    <property type="term" value="F:monoacylglycerol lipase activity"/>
    <property type="evidence" value="ECO:0007669"/>
    <property type="project" value="TreeGrafter"/>
</dbReference>
<accession>A0A852YBH6</accession>
<keyword evidence="3" id="KW-1185">Reference proteome</keyword>
<dbReference type="GO" id="GO:0046464">
    <property type="term" value="P:acylglycerol catabolic process"/>
    <property type="evidence" value="ECO:0007669"/>
    <property type="project" value="TreeGrafter"/>
</dbReference>
<dbReference type="AlphaFoldDB" id="A0A852YBH6"/>
<name>A0A852YBH6_9MICO</name>
<dbReference type="SUPFAM" id="SSF53474">
    <property type="entry name" value="alpha/beta-Hydrolases"/>
    <property type="match status" value="1"/>
</dbReference>
<comment type="caution">
    <text evidence="2">The sequence shown here is derived from an EMBL/GenBank/DDBJ whole genome shotgun (WGS) entry which is preliminary data.</text>
</comment>
<gene>
    <name evidence="2" type="ORF">BJ979_001808</name>
</gene>
<evidence type="ECO:0000313" key="3">
    <source>
        <dbReference type="Proteomes" id="UP000553888"/>
    </source>
</evidence>
<evidence type="ECO:0000313" key="2">
    <source>
        <dbReference type="EMBL" id="NYG99182.1"/>
    </source>
</evidence>
<dbReference type="PANTHER" id="PTHR43798:SF33">
    <property type="entry name" value="HYDROLASE, PUTATIVE (AFU_ORTHOLOGUE AFUA_2G14860)-RELATED"/>
    <property type="match status" value="1"/>
</dbReference>
<feature type="domain" description="AB hydrolase-1" evidence="1">
    <location>
        <begin position="20"/>
        <end position="151"/>
    </location>
</feature>
<dbReference type="GO" id="GO:0016020">
    <property type="term" value="C:membrane"/>
    <property type="evidence" value="ECO:0007669"/>
    <property type="project" value="TreeGrafter"/>
</dbReference>